<dbReference type="GO" id="GO:0008790">
    <property type="term" value="F:arabinose isomerase activity"/>
    <property type="evidence" value="ECO:0007669"/>
    <property type="project" value="TreeGrafter"/>
</dbReference>
<keyword evidence="1 5" id="KW-0413">Isomerase</keyword>
<dbReference type="InterPro" id="IPR038393">
    <property type="entry name" value="Fuc_iso_dom3_sf"/>
</dbReference>
<evidence type="ECO:0000256" key="3">
    <source>
        <dbReference type="ARBA" id="ARBA00030454"/>
    </source>
</evidence>
<sequence length="106" mass="12007">MANWGANHGVLTIGHVGADFITLAAMLRIPVCMHNVEEAKIYRPSAWAAHGMDIEGQDYRACQNYGPLYKTLMRLSPVAQAYRAYGRVNRRPDKRSAIGRRLWSYL</sequence>
<dbReference type="GO" id="GO:0019571">
    <property type="term" value="P:D-arabinose catabolic process"/>
    <property type="evidence" value="ECO:0007669"/>
    <property type="project" value="TreeGrafter"/>
</dbReference>
<evidence type="ECO:0000256" key="2">
    <source>
        <dbReference type="ARBA" id="ARBA00023277"/>
    </source>
</evidence>
<dbReference type="GO" id="GO:0005737">
    <property type="term" value="C:cytoplasm"/>
    <property type="evidence" value="ECO:0007669"/>
    <property type="project" value="InterPro"/>
</dbReference>
<dbReference type="InterPro" id="IPR015888">
    <property type="entry name" value="Fuc_isomerase_C"/>
</dbReference>
<gene>
    <name evidence="5" type="primary">fucI_1</name>
    <name evidence="5" type="ORF">NCTC8271_01179</name>
</gene>
<reference evidence="5 6" key="1">
    <citation type="submission" date="2018-12" db="EMBL/GenBank/DDBJ databases">
        <authorList>
            <consortium name="Pathogen Informatics"/>
        </authorList>
    </citation>
    <scope>NUCLEOTIDE SEQUENCE [LARGE SCALE GENOMIC DNA]</scope>
    <source>
        <strain evidence="5 6">NCTC8271</strain>
    </source>
</reference>
<dbReference type="GO" id="GO:0042355">
    <property type="term" value="P:L-fucose catabolic process"/>
    <property type="evidence" value="ECO:0007669"/>
    <property type="project" value="TreeGrafter"/>
</dbReference>
<dbReference type="AlphaFoldDB" id="A0A3S5DCJ3"/>
<dbReference type="Proteomes" id="UP000273655">
    <property type="component" value="Chromosome 1"/>
</dbReference>
<evidence type="ECO:0000313" key="6">
    <source>
        <dbReference type="Proteomes" id="UP000273655"/>
    </source>
</evidence>
<dbReference type="EMBL" id="LR134148">
    <property type="protein sequence ID" value="VEA32808.1"/>
    <property type="molecule type" value="Genomic_DNA"/>
</dbReference>
<protein>
    <recommendedName>
        <fullName evidence="3">FucIase</fullName>
    </recommendedName>
</protein>
<dbReference type="Gene3D" id="3.20.14.10">
    <property type="entry name" value="L-fucose/L-arabinose isomerase, C-terminal"/>
    <property type="match status" value="1"/>
</dbReference>
<organism evidence="5 6">
    <name type="scientific">Salmonella enterica I</name>
    <dbReference type="NCBI Taxonomy" id="59201"/>
    <lineage>
        <taxon>Bacteria</taxon>
        <taxon>Pseudomonadati</taxon>
        <taxon>Pseudomonadota</taxon>
        <taxon>Gammaproteobacteria</taxon>
        <taxon>Enterobacterales</taxon>
        <taxon>Enterobacteriaceae</taxon>
        <taxon>Salmonella</taxon>
    </lineage>
</organism>
<dbReference type="SUPFAM" id="SSF50443">
    <property type="entry name" value="FucI/AraA C-terminal domain-like"/>
    <property type="match status" value="1"/>
</dbReference>
<dbReference type="PANTHER" id="PTHR37840:SF1">
    <property type="entry name" value="L-FUCOSE ISOMERASE"/>
    <property type="match status" value="1"/>
</dbReference>
<dbReference type="PANTHER" id="PTHR37840">
    <property type="entry name" value="L-FUCOSE ISOMERASE"/>
    <property type="match status" value="1"/>
</dbReference>
<dbReference type="GO" id="GO:0008736">
    <property type="term" value="F:L-fucose isomerase activity"/>
    <property type="evidence" value="ECO:0007669"/>
    <property type="project" value="InterPro"/>
</dbReference>
<keyword evidence="2" id="KW-0119">Carbohydrate metabolism</keyword>
<evidence type="ECO:0000313" key="5">
    <source>
        <dbReference type="EMBL" id="VEA32808.1"/>
    </source>
</evidence>
<evidence type="ECO:0000256" key="1">
    <source>
        <dbReference type="ARBA" id="ARBA00023235"/>
    </source>
</evidence>
<accession>A0A3S5DCJ3</accession>
<dbReference type="InterPro" id="IPR005763">
    <property type="entry name" value="Fucose_isomerase"/>
</dbReference>
<dbReference type="GO" id="GO:0030145">
    <property type="term" value="F:manganese ion binding"/>
    <property type="evidence" value="ECO:0007669"/>
    <property type="project" value="InterPro"/>
</dbReference>
<proteinExistence type="predicted"/>
<name>A0A3S5DCJ3_SALET</name>
<dbReference type="Pfam" id="PF02952">
    <property type="entry name" value="Fucose_iso_C"/>
    <property type="match status" value="1"/>
</dbReference>
<feature type="domain" description="L-fucose isomerase C-terminal" evidence="4">
    <location>
        <begin position="1"/>
        <end position="34"/>
    </location>
</feature>
<dbReference type="InterPro" id="IPR004216">
    <property type="entry name" value="Fuc/Ara_isomerase_C"/>
</dbReference>
<evidence type="ECO:0000259" key="4">
    <source>
        <dbReference type="Pfam" id="PF02952"/>
    </source>
</evidence>